<dbReference type="EMBL" id="DF973722">
    <property type="protein sequence ID" value="GAU38568.1"/>
    <property type="molecule type" value="Genomic_DNA"/>
</dbReference>
<name>A0A2Z6N180_TRISU</name>
<evidence type="ECO:0000313" key="1">
    <source>
        <dbReference type="EMBL" id="GAU38568.1"/>
    </source>
</evidence>
<dbReference type="OrthoDB" id="1730053at2759"/>
<gene>
    <name evidence="1" type="ORF">TSUD_322450</name>
</gene>
<dbReference type="PANTHER" id="PTHR33116">
    <property type="entry name" value="REVERSE TRANSCRIPTASE ZINC-BINDING DOMAIN-CONTAINING PROTEIN-RELATED-RELATED"/>
    <property type="match status" value="1"/>
</dbReference>
<accession>A0A2Z6N180</accession>
<evidence type="ECO:0008006" key="3">
    <source>
        <dbReference type="Google" id="ProtNLM"/>
    </source>
</evidence>
<protein>
    <recommendedName>
        <fullName evidence="3">Reverse transcriptase zinc-binding domain-containing protein</fullName>
    </recommendedName>
</protein>
<evidence type="ECO:0000313" key="2">
    <source>
        <dbReference type="Proteomes" id="UP000242715"/>
    </source>
</evidence>
<reference evidence="2" key="1">
    <citation type="journal article" date="2017" name="Front. Plant Sci.">
        <title>Climate Clever Clovers: New Paradigm to Reduce the Environmental Footprint of Ruminants by Breeding Low Methanogenic Forages Utilizing Haplotype Variation.</title>
        <authorList>
            <person name="Kaur P."/>
            <person name="Appels R."/>
            <person name="Bayer P.E."/>
            <person name="Keeble-Gagnere G."/>
            <person name="Wang J."/>
            <person name="Hirakawa H."/>
            <person name="Shirasawa K."/>
            <person name="Vercoe P."/>
            <person name="Stefanova K."/>
            <person name="Durmic Z."/>
            <person name="Nichols P."/>
            <person name="Revell C."/>
            <person name="Isobe S.N."/>
            <person name="Edwards D."/>
            <person name="Erskine W."/>
        </authorList>
    </citation>
    <scope>NUCLEOTIDE SEQUENCE [LARGE SCALE GENOMIC DNA]</scope>
    <source>
        <strain evidence="2">cv. Daliak</strain>
    </source>
</reference>
<proteinExistence type="predicted"/>
<dbReference type="AlphaFoldDB" id="A0A2Z6N180"/>
<dbReference type="Proteomes" id="UP000242715">
    <property type="component" value="Unassembled WGS sequence"/>
</dbReference>
<keyword evidence="2" id="KW-1185">Reference proteome</keyword>
<dbReference type="PANTHER" id="PTHR33116:SF86">
    <property type="entry name" value="REVERSE TRANSCRIPTASE DOMAIN-CONTAINING PROTEIN"/>
    <property type="match status" value="1"/>
</dbReference>
<sequence length="265" mass="30368">MIGRSKKAIFSYIKDRIWKKMNSWRGKTMLKAGKEVMIKSVHQAIPSYVMSIFILPSLFIDALNLAMVAKQAWNIIQNPESLVAKLIKARLELVTRFVLCMTRGCERLVSVGCHHLKGQEEQNGCYSVKSGYNLAMRCIIRSDKHHEAEDVMHLFFGCAAARECWSSAGLSQILQNAVYQHGTVVDRVLEMCRNEDNTTIGRVTSLCWCIWHDRNDKIWNDNIQSQSQVGRMAFAVWNEWFTVHQLQCHNVGPVGDPMPVQWEKP</sequence>
<organism evidence="1 2">
    <name type="scientific">Trifolium subterraneum</name>
    <name type="common">Subterranean clover</name>
    <dbReference type="NCBI Taxonomy" id="3900"/>
    <lineage>
        <taxon>Eukaryota</taxon>
        <taxon>Viridiplantae</taxon>
        <taxon>Streptophyta</taxon>
        <taxon>Embryophyta</taxon>
        <taxon>Tracheophyta</taxon>
        <taxon>Spermatophyta</taxon>
        <taxon>Magnoliopsida</taxon>
        <taxon>eudicotyledons</taxon>
        <taxon>Gunneridae</taxon>
        <taxon>Pentapetalae</taxon>
        <taxon>rosids</taxon>
        <taxon>fabids</taxon>
        <taxon>Fabales</taxon>
        <taxon>Fabaceae</taxon>
        <taxon>Papilionoideae</taxon>
        <taxon>50 kb inversion clade</taxon>
        <taxon>NPAAA clade</taxon>
        <taxon>Hologalegina</taxon>
        <taxon>IRL clade</taxon>
        <taxon>Trifolieae</taxon>
        <taxon>Trifolium</taxon>
    </lineage>
</organism>